<dbReference type="Proteomes" id="UP001303373">
    <property type="component" value="Chromosome 12"/>
</dbReference>
<reference evidence="3 4" key="1">
    <citation type="submission" date="2023-11" db="EMBL/GenBank/DDBJ databases">
        <title>An acidophilic fungus is an integral part of prey digestion in a carnivorous sundew plant.</title>
        <authorList>
            <person name="Tsai I.J."/>
        </authorList>
    </citation>
    <scope>NUCLEOTIDE SEQUENCE [LARGE SCALE GENOMIC DNA]</scope>
    <source>
        <strain evidence="3">169a</strain>
    </source>
</reference>
<feature type="chain" id="PRO_5043046642" evidence="2">
    <location>
        <begin position="27"/>
        <end position="167"/>
    </location>
</feature>
<feature type="signal peptide" evidence="2">
    <location>
        <begin position="1"/>
        <end position="26"/>
    </location>
</feature>
<feature type="transmembrane region" description="Helical" evidence="1">
    <location>
        <begin position="65"/>
        <end position="84"/>
    </location>
</feature>
<protein>
    <submittedName>
        <fullName evidence="3">Uncharacterized protein</fullName>
    </submittedName>
</protein>
<sequence>MATPLAFVRFVHTVQVGLCLLGATQSYSAITKLQKYESVSKKLAEWSKEAEFQLYKTQTTHSTGVFTLVACIAAAIGLAVYGPIMPAWARYCGNPAMLLVTLFARGHIANFWAPKDGKTVGMKIPLPNMGEYNKAQKATEELLQTLQWIEHSWLLTAFVSGTLGYSQ</sequence>
<evidence type="ECO:0000256" key="2">
    <source>
        <dbReference type="SAM" id="SignalP"/>
    </source>
</evidence>
<proteinExistence type="predicted"/>
<evidence type="ECO:0000313" key="3">
    <source>
        <dbReference type="EMBL" id="WPH04237.1"/>
    </source>
</evidence>
<keyword evidence="1" id="KW-1133">Transmembrane helix</keyword>
<name>A0AAQ3MB00_9PEZI</name>
<gene>
    <name evidence="3" type="ORF">R9X50_00712600</name>
</gene>
<keyword evidence="4" id="KW-1185">Reference proteome</keyword>
<dbReference type="EMBL" id="CP138591">
    <property type="protein sequence ID" value="WPH04237.1"/>
    <property type="molecule type" value="Genomic_DNA"/>
</dbReference>
<keyword evidence="1" id="KW-0472">Membrane</keyword>
<keyword evidence="1" id="KW-0812">Transmembrane</keyword>
<evidence type="ECO:0000256" key="1">
    <source>
        <dbReference type="SAM" id="Phobius"/>
    </source>
</evidence>
<evidence type="ECO:0000313" key="4">
    <source>
        <dbReference type="Proteomes" id="UP001303373"/>
    </source>
</evidence>
<dbReference type="AlphaFoldDB" id="A0AAQ3MB00"/>
<keyword evidence="2" id="KW-0732">Signal</keyword>
<organism evidence="3 4">
    <name type="scientific">Acrodontium crateriforme</name>
    <dbReference type="NCBI Taxonomy" id="150365"/>
    <lineage>
        <taxon>Eukaryota</taxon>
        <taxon>Fungi</taxon>
        <taxon>Dikarya</taxon>
        <taxon>Ascomycota</taxon>
        <taxon>Pezizomycotina</taxon>
        <taxon>Dothideomycetes</taxon>
        <taxon>Dothideomycetidae</taxon>
        <taxon>Mycosphaerellales</taxon>
        <taxon>Teratosphaeriaceae</taxon>
        <taxon>Acrodontium</taxon>
    </lineage>
</organism>
<accession>A0AAQ3MB00</accession>